<dbReference type="SMART" id="SM00954">
    <property type="entry name" value="RelA_SpoT"/>
    <property type="match status" value="1"/>
</dbReference>
<dbReference type="SUPFAM" id="SSF81301">
    <property type="entry name" value="Nucleotidyltransferase"/>
    <property type="match status" value="1"/>
</dbReference>
<comment type="similarity">
    <text evidence="1">Belongs to the RelA/SpoT family.</text>
</comment>
<evidence type="ECO:0000256" key="2">
    <source>
        <dbReference type="ARBA" id="ARBA00013251"/>
    </source>
</evidence>
<dbReference type="GeneID" id="17270345"/>
<dbReference type="eggNOG" id="KOG1157">
    <property type="taxonomic scope" value="Eukaryota"/>
</dbReference>
<protein>
    <recommendedName>
        <fullName evidence="2">GTP diphosphokinase</fullName>
        <ecNumber evidence="2">2.7.6.5</ecNumber>
    </recommendedName>
</protein>
<dbReference type="Pfam" id="PF04607">
    <property type="entry name" value="RelA_SpoT"/>
    <property type="match status" value="1"/>
</dbReference>
<dbReference type="PANTHER" id="PTHR21262">
    <property type="entry name" value="GUANOSINE-3',5'-BIS DIPHOSPHATE 3'-PYROPHOSPHOHYDROLASE"/>
    <property type="match status" value="1"/>
</dbReference>
<reference evidence="6" key="1">
    <citation type="journal article" date="2013" name="Nature">
        <title>Pan genome of the phytoplankton Emiliania underpins its global distribution.</title>
        <authorList>
            <person name="Read B.A."/>
            <person name="Kegel J."/>
            <person name="Klute M.J."/>
            <person name="Kuo A."/>
            <person name="Lefebvre S.C."/>
            <person name="Maumus F."/>
            <person name="Mayer C."/>
            <person name="Miller J."/>
            <person name="Monier A."/>
            <person name="Salamov A."/>
            <person name="Young J."/>
            <person name="Aguilar M."/>
            <person name="Claverie J.M."/>
            <person name="Frickenhaus S."/>
            <person name="Gonzalez K."/>
            <person name="Herman E.K."/>
            <person name="Lin Y.C."/>
            <person name="Napier J."/>
            <person name="Ogata H."/>
            <person name="Sarno A.F."/>
            <person name="Shmutz J."/>
            <person name="Schroeder D."/>
            <person name="de Vargas C."/>
            <person name="Verret F."/>
            <person name="von Dassow P."/>
            <person name="Valentin K."/>
            <person name="Van de Peer Y."/>
            <person name="Wheeler G."/>
            <person name="Dacks J.B."/>
            <person name="Delwiche C.F."/>
            <person name="Dyhrman S.T."/>
            <person name="Glockner G."/>
            <person name="John U."/>
            <person name="Richards T."/>
            <person name="Worden A.Z."/>
            <person name="Zhang X."/>
            <person name="Grigoriev I.V."/>
            <person name="Allen A.E."/>
            <person name="Bidle K."/>
            <person name="Borodovsky M."/>
            <person name="Bowler C."/>
            <person name="Brownlee C."/>
            <person name="Cock J.M."/>
            <person name="Elias M."/>
            <person name="Gladyshev V.N."/>
            <person name="Groth M."/>
            <person name="Guda C."/>
            <person name="Hadaegh A."/>
            <person name="Iglesias-Rodriguez M.D."/>
            <person name="Jenkins J."/>
            <person name="Jones B.M."/>
            <person name="Lawson T."/>
            <person name="Leese F."/>
            <person name="Lindquist E."/>
            <person name="Lobanov A."/>
            <person name="Lomsadze A."/>
            <person name="Malik S.B."/>
            <person name="Marsh M.E."/>
            <person name="Mackinder L."/>
            <person name="Mock T."/>
            <person name="Mueller-Roeber B."/>
            <person name="Pagarete A."/>
            <person name="Parker M."/>
            <person name="Probert I."/>
            <person name="Quesneville H."/>
            <person name="Raines C."/>
            <person name="Rensing S.A."/>
            <person name="Riano-Pachon D.M."/>
            <person name="Richier S."/>
            <person name="Rokitta S."/>
            <person name="Shiraiwa Y."/>
            <person name="Soanes D.M."/>
            <person name="van der Giezen M."/>
            <person name="Wahlund T.M."/>
            <person name="Williams B."/>
            <person name="Wilson W."/>
            <person name="Wolfe G."/>
            <person name="Wurch L.L."/>
        </authorList>
    </citation>
    <scope>NUCLEOTIDE SEQUENCE</scope>
</reference>
<dbReference type="PROSITE" id="PS51831">
    <property type="entry name" value="HD"/>
    <property type="match status" value="1"/>
</dbReference>
<dbReference type="GO" id="GO:0008728">
    <property type="term" value="F:GTP diphosphokinase activity"/>
    <property type="evidence" value="ECO:0007669"/>
    <property type="project" value="UniProtKB-EC"/>
</dbReference>
<dbReference type="STRING" id="2903.R1EDL0"/>
<evidence type="ECO:0000259" key="4">
    <source>
        <dbReference type="PROSITE" id="PS51831"/>
    </source>
</evidence>
<dbReference type="Gene3D" id="1.10.3210.10">
    <property type="entry name" value="Hypothetical protein af1432"/>
    <property type="match status" value="1"/>
</dbReference>
<dbReference type="Gene3D" id="3.30.460.10">
    <property type="entry name" value="Beta Polymerase, domain 2"/>
    <property type="match status" value="1"/>
</dbReference>
<dbReference type="Proteomes" id="UP000013827">
    <property type="component" value="Unassembled WGS sequence"/>
</dbReference>
<reference evidence="5" key="2">
    <citation type="submission" date="2024-10" db="UniProtKB">
        <authorList>
            <consortium name="EnsemblProtists"/>
        </authorList>
    </citation>
    <scope>IDENTIFICATION</scope>
</reference>
<feature type="signal peptide" evidence="3">
    <location>
        <begin position="1"/>
        <end position="22"/>
    </location>
</feature>
<dbReference type="SUPFAM" id="SSF109604">
    <property type="entry name" value="HD-domain/PDEase-like"/>
    <property type="match status" value="1"/>
</dbReference>
<dbReference type="InterPro" id="IPR007685">
    <property type="entry name" value="RelA_SpoT"/>
</dbReference>
<name>A0A0D3JMR5_EMIH1</name>
<dbReference type="FunFam" id="1.10.3210.10:FF:000001">
    <property type="entry name" value="GTP pyrophosphokinase RelA"/>
    <property type="match status" value="1"/>
</dbReference>
<dbReference type="EnsemblProtists" id="EOD24800">
    <property type="protein sequence ID" value="EOD24800"/>
    <property type="gene ID" value="EMIHUDRAFT_457699"/>
</dbReference>
<dbReference type="OMA" id="IREWHAQ"/>
<dbReference type="SMART" id="SM00471">
    <property type="entry name" value="HDc"/>
    <property type="match status" value="1"/>
</dbReference>
<dbReference type="KEGG" id="ehx:EMIHUDRAFT_457699"/>
<dbReference type="InterPro" id="IPR006674">
    <property type="entry name" value="HD_domain"/>
</dbReference>
<evidence type="ECO:0000256" key="3">
    <source>
        <dbReference type="SAM" id="SignalP"/>
    </source>
</evidence>
<dbReference type="Pfam" id="PF13328">
    <property type="entry name" value="HD_4"/>
    <property type="match status" value="1"/>
</dbReference>
<dbReference type="EC" id="2.7.6.5" evidence="2"/>
<feature type="chain" id="PRO_5044272798" description="GTP diphosphokinase" evidence="3">
    <location>
        <begin position="23"/>
        <end position="466"/>
    </location>
</feature>
<keyword evidence="3" id="KW-0732">Signal</keyword>
<dbReference type="PaxDb" id="2903-EOD24800"/>
<feature type="domain" description="HD" evidence="4">
    <location>
        <begin position="157"/>
        <end position="264"/>
    </location>
</feature>
<evidence type="ECO:0000313" key="5">
    <source>
        <dbReference type="EnsemblProtists" id="EOD24800"/>
    </source>
</evidence>
<dbReference type="InterPro" id="IPR003607">
    <property type="entry name" value="HD/PDEase_dom"/>
</dbReference>
<dbReference type="PANTHER" id="PTHR21262:SF31">
    <property type="entry name" value="GTP PYROPHOSPHOKINASE"/>
    <property type="match status" value="1"/>
</dbReference>
<organism evidence="5 6">
    <name type="scientific">Emiliania huxleyi (strain CCMP1516)</name>
    <dbReference type="NCBI Taxonomy" id="280463"/>
    <lineage>
        <taxon>Eukaryota</taxon>
        <taxon>Haptista</taxon>
        <taxon>Haptophyta</taxon>
        <taxon>Prymnesiophyceae</taxon>
        <taxon>Isochrysidales</taxon>
        <taxon>Noelaerhabdaceae</taxon>
        <taxon>Emiliania</taxon>
    </lineage>
</organism>
<proteinExistence type="inferred from homology"/>
<dbReference type="CDD" id="cd05399">
    <property type="entry name" value="NT_Rel-Spo_like"/>
    <property type="match status" value="1"/>
</dbReference>
<dbReference type="GO" id="GO:0015969">
    <property type="term" value="P:guanosine tetraphosphate metabolic process"/>
    <property type="evidence" value="ECO:0007669"/>
    <property type="project" value="InterPro"/>
</dbReference>
<sequence length="466" mass="52118">MRRRPLPISFLLWLPWLPLAHALLSGWRRGGGVVVGGGEAPLRSLARGQVRGGGVRCATPLGQSHTPPSSEWSPPYADGASYFEWADQICSVAPCLSSQLDRLSGAPSALKLLGELDRHLGSLTAYLRPSAQQQLRLALETAFLAHYGQQRRSGEPYITHPVEVSAILARTSMDKESLIAGLLHDTVEDTELDFAAIEALFGATVRKIVEGETKVSKLPKMAQAVETLVSDTDEQAENLRSMFIAMAEDWRIVVVKLADRLHNMRTLQHMPPHKRAATARETLQIFAPLAHRLGLWAFKTELSDLSFKYLFPAEFLEVQEYIERMAPQYEDVIASSQDKVQRLLSSDEWLQGRIRSVSVTGRTKSVYSTWKKMQRHGCEIERVHDLVALRVVLCEEAEDRALCYHVLGKDYISSPKPNGYRSLHTTVLVQIRTLEMHNVAEHGAAAHWLYKEMRAAATRVISCDLV</sequence>
<evidence type="ECO:0000256" key="1">
    <source>
        <dbReference type="ARBA" id="ARBA00007476"/>
    </source>
</evidence>
<dbReference type="CDD" id="cd00077">
    <property type="entry name" value="HDc"/>
    <property type="match status" value="1"/>
</dbReference>
<dbReference type="RefSeq" id="XP_005777229.1">
    <property type="nucleotide sequence ID" value="XM_005777172.1"/>
</dbReference>
<dbReference type="AlphaFoldDB" id="A0A0D3JMR5"/>
<dbReference type="InterPro" id="IPR043519">
    <property type="entry name" value="NT_sf"/>
</dbReference>
<accession>A0A0D3JMR5</accession>
<evidence type="ECO:0000313" key="6">
    <source>
        <dbReference type="Proteomes" id="UP000013827"/>
    </source>
</evidence>
<keyword evidence="6" id="KW-1185">Reference proteome</keyword>
<dbReference type="HOGENOM" id="CLU_587173_0_0_1"/>